<dbReference type="Proteomes" id="UP001234178">
    <property type="component" value="Unassembled WGS sequence"/>
</dbReference>
<proteinExistence type="predicted"/>
<gene>
    <name evidence="1" type="ORF">OUZ56_007785</name>
</gene>
<keyword evidence="2" id="KW-1185">Reference proteome</keyword>
<organism evidence="1 2">
    <name type="scientific">Daphnia magna</name>
    <dbReference type="NCBI Taxonomy" id="35525"/>
    <lineage>
        <taxon>Eukaryota</taxon>
        <taxon>Metazoa</taxon>
        <taxon>Ecdysozoa</taxon>
        <taxon>Arthropoda</taxon>
        <taxon>Crustacea</taxon>
        <taxon>Branchiopoda</taxon>
        <taxon>Diplostraca</taxon>
        <taxon>Cladocera</taxon>
        <taxon>Anomopoda</taxon>
        <taxon>Daphniidae</taxon>
        <taxon>Daphnia</taxon>
    </lineage>
</organism>
<reference evidence="1 2" key="1">
    <citation type="journal article" date="2023" name="Nucleic Acids Res.">
        <title>The hologenome of Daphnia magna reveals possible DNA methylation and microbiome-mediated evolution of the host genome.</title>
        <authorList>
            <person name="Chaturvedi A."/>
            <person name="Li X."/>
            <person name="Dhandapani V."/>
            <person name="Marshall H."/>
            <person name="Kissane S."/>
            <person name="Cuenca-Cambronero M."/>
            <person name="Asole G."/>
            <person name="Calvet F."/>
            <person name="Ruiz-Romero M."/>
            <person name="Marangio P."/>
            <person name="Guigo R."/>
            <person name="Rago D."/>
            <person name="Mirbahai L."/>
            <person name="Eastwood N."/>
            <person name="Colbourne J.K."/>
            <person name="Zhou J."/>
            <person name="Mallon E."/>
            <person name="Orsini L."/>
        </authorList>
    </citation>
    <scope>NUCLEOTIDE SEQUENCE [LARGE SCALE GENOMIC DNA]</scope>
    <source>
        <strain evidence="1">LRV0_1</strain>
    </source>
</reference>
<sequence length="124" mass="14193">MSSVDSSSSSPTKLVMTNYESLPGRIKSASIVEAEFSKLCIFRELSRSCQIPRGREIYLLFFLNGNFRANKLQRCEIMLSWDGEKMWGIEQSAQYRCLCTCGDAMSCMSHCYVILSFLDLQQEF</sequence>
<comment type="caution">
    <text evidence="1">The sequence shown here is derived from an EMBL/GenBank/DDBJ whole genome shotgun (WGS) entry which is preliminary data.</text>
</comment>
<evidence type="ECO:0000313" key="1">
    <source>
        <dbReference type="EMBL" id="KAK4022314.1"/>
    </source>
</evidence>
<accession>A0ABR0ABB5</accession>
<name>A0ABR0ABB5_9CRUS</name>
<evidence type="ECO:0000313" key="2">
    <source>
        <dbReference type="Proteomes" id="UP001234178"/>
    </source>
</evidence>
<protein>
    <submittedName>
        <fullName evidence="1">Uncharacterized protein</fullName>
    </submittedName>
</protein>
<dbReference type="EMBL" id="JAOYFB010000037">
    <property type="protein sequence ID" value="KAK4022314.1"/>
    <property type="molecule type" value="Genomic_DNA"/>
</dbReference>